<reference evidence="3" key="1">
    <citation type="submission" date="2016-10" db="EMBL/GenBank/DDBJ databases">
        <authorList>
            <person name="Varghese N."/>
            <person name="Submissions S."/>
        </authorList>
    </citation>
    <scope>NUCLEOTIDE SEQUENCE [LARGE SCALE GENOMIC DNA]</scope>
    <source>
        <strain evidence="3">CGMCC 4.7038</strain>
    </source>
</reference>
<accession>A0A1H6YG83</accession>
<organism evidence="2 3">
    <name type="scientific">Micromonospora phaseoli</name>
    <dbReference type="NCBI Taxonomy" id="1144548"/>
    <lineage>
        <taxon>Bacteria</taxon>
        <taxon>Bacillati</taxon>
        <taxon>Actinomycetota</taxon>
        <taxon>Actinomycetes</taxon>
        <taxon>Micromonosporales</taxon>
        <taxon>Micromonosporaceae</taxon>
        <taxon>Micromonospora</taxon>
    </lineage>
</organism>
<keyword evidence="3" id="KW-1185">Reference proteome</keyword>
<evidence type="ECO:0000313" key="3">
    <source>
        <dbReference type="Proteomes" id="UP000198707"/>
    </source>
</evidence>
<feature type="transmembrane region" description="Helical" evidence="1">
    <location>
        <begin position="67"/>
        <end position="87"/>
    </location>
</feature>
<sequence length="88" mass="10047">MGRGRRVRRASPTPYPLLPRGRVGWLVVIPPEPPSQGTERQGWLERRREKVRAEVERNRRGEYTVPTWVLALALVLIVGAWLALVILA</sequence>
<dbReference type="EMBL" id="FNYV01000004">
    <property type="protein sequence ID" value="SEJ40313.1"/>
    <property type="molecule type" value="Genomic_DNA"/>
</dbReference>
<evidence type="ECO:0000256" key="1">
    <source>
        <dbReference type="SAM" id="Phobius"/>
    </source>
</evidence>
<proteinExistence type="predicted"/>
<keyword evidence="1" id="KW-0472">Membrane</keyword>
<name>A0A1H6YG83_9ACTN</name>
<gene>
    <name evidence="2" type="ORF">SAMN05443287_104218</name>
</gene>
<keyword evidence="1" id="KW-1133">Transmembrane helix</keyword>
<protein>
    <submittedName>
        <fullName evidence="2">Uncharacterized protein</fullName>
    </submittedName>
</protein>
<keyword evidence="1" id="KW-0812">Transmembrane</keyword>
<dbReference type="Proteomes" id="UP000198707">
    <property type="component" value="Unassembled WGS sequence"/>
</dbReference>
<evidence type="ECO:0000313" key="2">
    <source>
        <dbReference type="EMBL" id="SEJ40313.1"/>
    </source>
</evidence>
<dbReference type="STRING" id="1144548.SAMN05443287_104218"/>
<dbReference type="AlphaFoldDB" id="A0A1H6YG83"/>